<dbReference type="AlphaFoldDB" id="A0A084SH96"/>
<proteinExistence type="predicted"/>
<comment type="caution">
    <text evidence="1">The sequence shown here is derived from an EMBL/GenBank/DDBJ whole genome shotgun (WGS) entry which is preliminary data.</text>
</comment>
<evidence type="ECO:0000313" key="1">
    <source>
        <dbReference type="EMBL" id="KFA87831.1"/>
    </source>
</evidence>
<accession>A0A084SH96</accession>
<dbReference type="Proteomes" id="UP000028547">
    <property type="component" value="Unassembled WGS sequence"/>
</dbReference>
<dbReference type="EMBL" id="JPMI01000323">
    <property type="protein sequence ID" value="KFA87831.1"/>
    <property type="molecule type" value="Genomic_DNA"/>
</dbReference>
<dbReference type="SUPFAM" id="SSF56925">
    <property type="entry name" value="OMPA-like"/>
    <property type="match status" value="1"/>
</dbReference>
<dbReference type="InterPro" id="IPR011250">
    <property type="entry name" value="OMP/PagP_B-barrel"/>
</dbReference>
<evidence type="ECO:0008006" key="3">
    <source>
        <dbReference type="Google" id="ProtNLM"/>
    </source>
</evidence>
<gene>
    <name evidence="1" type="ORF">Q664_45040</name>
</gene>
<protein>
    <recommendedName>
        <fullName evidence="3">Outer membrane protein beta-barrel domain-containing protein</fullName>
    </recommendedName>
</protein>
<sequence>MRHVASLGGLVLALWAGTSAAGPWRGYASATTGFVLDHTSGIRAMGGALQLYVGAETPFGLSLGLVGEGAETWGATINGQQLQLDYQSVGLEMRLRFLRDGGVNPWVGLRVAQSRSTPLTLDDLGSPRRMLHAGLSTAVRLGLDAWLGDHLGITASTAWQWCDVRVDSSMTPSLDECAKPLHSILLGPTLRF</sequence>
<dbReference type="RefSeq" id="WP_043410784.1">
    <property type="nucleotide sequence ID" value="NZ_JPMI01000323.1"/>
</dbReference>
<name>A0A084SH96_9BACT</name>
<evidence type="ECO:0000313" key="2">
    <source>
        <dbReference type="Proteomes" id="UP000028547"/>
    </source>
</evidence>
<organism evidence="1 2">
    <name type="scientific">Archangium violaceum Cb vi76</name>
    <dbReference type="NCBI Taxonomy" id="1406225"/>
    <lineage>
        <taxon>Bacteria</taxon>
        <taxon>Pseudomonadati</taxon>
        <taxon>Myxococcota</taxon>
        <taxon>Myxococcia</taxon>
        <taxon>Myxococcales</taxon>
        <taxon>Cystobacterineae</taxon>
        <taxon>Archangiaceae</taxon>
        <taxon>Archangium</taxon>
    </lineage>
</organism>
<reference evidence="1 2" key="1">
    <citation type="submission" date="2014-07" db="EMBL/GenBank/DDBJ databases">
        <title>Draft Genome Sequence of Gephyronic Acid Producer, Cystobacter violaceus Strain Cb vi76.</title>
        <authorList>
            <person name="Stevens D.C."/>
            <person name="Young J."/>
            <person name="Carmichael R."/>
            <person name="Tan J."/>
            <person name="Taylor R.E."/>
        </authorList>
    </citation>
    <scope>NUCLEOTIDE SEQUENCE [LARGE SCALE GENOMIC DNA]</scope>
    <source>
        <strain evidence="1 2">Cb vi76</strain>
    </source>
</reference>